<evidence type="ECO:0000313" key="1">
    <source>
        <dbReference type="EMBL" id="KAJ2793577.1"/>
    </source>
</evidence>
<proteinExistence type="predicted"/>
<protein>
    <submittedName>
        <fullName evidence="1">Uncharacterized protein</fullName>
    </submittedName>
</protein>
<dbReference type="EMBL" id="JANBUN010002826">
    <property type="protein sequence ID" value="KAJ2793577.1"/>
    <property type="molecule type" value="Genomic_DNA"/>
</dbReference>
<gene>
    <name evidence="1" type="ORF">H4R21_005839</name>
</gene>
<comment type="caution">
    <text evidence="1">The sequence shown here is derived from an EMBL/GenBank/DDBJ whole genome shotgun (WGS) entry which is preliminary data.</text>
</comment>
<organism evidence="1 2">
    <name type="scientific">Coemansia helicoidea</name>
    <dbReference type="NCBI Taxonomy" id="1286919"/>
    <lineage>
        <taxon>Eukaryota</taxon>
        <taxon>Fungi</taxon>
        <taxon>Fungi incertae sedis</taxon>
        <taxon>Zoopagomycota</taxon>
        <taxon>Kickxellomycotina</taxon>
        <taxon>Kickxellomycetes</taxon>
        <taxon>Kickxellales</taxon>
        <taxon>Kickxellaceae</taxon>
        <taxon>Coemansia</taxon>
    </lineage>
</organism>
<dbReference type="Proteomes" id="UP001140087">
    <property type="component" value="Unassembled WGS sequence"/>
</dbReference>
<feature type="non-terminal residue" evidence="1">
    <location>
        <position position="1"/>
    </location>
</feature>
<reference evidence="1" key="1">
    <citation type="submission" date="2022-07" db="EMBL/GenBank/DDBJ databases">
        <title>Phylogenomic reconstructions and comparative analyses of Kickxellomycotina fungi.</title>
        <authorList>
            <person name="Reynolds N.K."/>
            <person name="Stajich J.E."/>
            <person name="Barry K."/>
            <person name="Grigoriev I.V."/>
            <person name="Crous P."/>
            <person name="Smith M.E."/>
        </authorList>
    </citation>
    <scope>NUCLEOTIDE SEQUENCE</scope>
    <source>
        <strain evidence="1">BCRC 34780</strain>
    </source>
</reference>
<accession>A0ACC1KRE1</accession>
<name>A0ACC1KRE1_9FUNG</name>
<sequence length="67" mass="7832">RGRRPHRHLYRHRRRHGLPRPRPGLPGRPRCPRLPQPAHAAHNHGPDARPVPALLPDHRLCREQPQV</sequence>
<evidence type="ECO:0000313" key="2">
    <source>
        <dbReference type="Proteomes" id="UP001140087"/>
    </source>
</evidence>
<keyword evidence="2" id="KW-1185">Reference proteome</keyword>
<feature type="non-terminal residue" evidence="1">
    <location>
        <position position="67"/>
    </location>
</feature>